<protein>
    <submittedName>
        <fullName evidence="7">Asp_protease domain-containing protein</fullName>
    </submittedName>
</protein>
<keyword evidence="2" id="KW-0645">Protease</keyword>
<evidence type="ECO:0000256" key="3">
    <source>
        <dbReference type="ARBA" id="ARBA00022750"/>
    </source>
</evidence>
<comment type="similarity">
    <text evidence="1">Belongs to the DDI1 family.</text>
</comment>
<evidence type="ECO:0000259" key="5">
    <source>
        <dbReference type="Pfam" id="PF09668"/>
    </source>
</evidence>
<evidence type="ECO:0000313" key="7">
    <source>
        <dbReference type="WBParaSite" id="Hba_04164"/>
    </source>
</evidence>
<evidence type="ECO:0000313" key="6">
    <source>
        <dbReference type="Proteomes" id="UP000095283"/>
    </source>
</evidence>
<accession>A0A1I7WGV0</accession>
<dbReference type="PANTHER" id="PTHR12917">
    <property type="entry name" value="ASPARTYL PROTEASE DDI-RELATED"/>
    <property type="match status" value="1"/>
</dbReference>
<dbReference type="InterPro" id="IPR021109">
    <property type="entry name" value="Peptidase_aspartic_dom_sf"/>
</dbReference>
<keyword evidence="6" id="KW-1185">Reference proteome</keyword>
<evidence type="ECO:0000256" key="2">
    <source>
        <dbReference type="ARBA" id="ARBA00022670"/>
    </source>
</evidence>
<keyword evidence="3" id="KW-0064">Aspartyl protease</keyword>
<dbReference type="PANTHER" id="PTHR12917:SF1">
    <property type="entry name" value="AT13091P"/>
    <property type="match status" value="1"/>
</dbReference>
<name>A0A1I7WGV0_HETBA</name>
<feature type="domain" description="Aspartic peptidase DDI1-type" evidence="5">
    <location>
        <begin position="134"/>
        <end position="167"/>
    </location>
</feature>
<dbReference type="Gene3D" id="2.40.70.10">
    <property type="entry name" value="Acid Proteases"/>
    <property type="match status" value="1"/>
</dbReference>
<sequence length="175" mass="19786">MGDVLALCASDLWNDEANGTMSVTKDGRPLVVTTEHLNLTLDVNFILINLIGHSSAASSKYAVSSSVPNVRRTSEDKDIREHARAMFTKMADPSLRGEIYFLARPLFDQYMNNPNDFGLNFNYFKINQALEHTPEAYIPVHMLYIRMEINGHPVKAFVDSGKLRSVLIFVYLLFI</sequence>
<dbReference type="AlphaFoldDB" id="A0A1I7WGV0"/>
<evidence type="ECO:0000256" key="4">
    <source>
        <dbReference type="ARBA" id="ARBA00022801"/>
    </source>
</evidence>
<dbReference type="Pfam" id="PF09668">
    <property type="entry name" value="Asp_protease"/>
    <property type="match status" value="1"/>
</dbReference>
<dbReference type="Proteomes" id="UP000095283">
    <property type="component" value="Unplaced"/>
</dbReference>
<dbReference type="InterPro" id="IPR019103">
    <property type="entry name" value="Peptidase_aspartic_DDI1-type"/>
</dbReference>
<proteinExistence type="inferred from homology"/>
<dbReference type="GO" id="GO:0006508">
    <property type="term" value="P:proteolysis"/>
    <property type="evidence" value="ECO:0007669"/>
    <property type="project" value="UniProtKB-KW"/>
</dbReference>
<evidence type="ECO:0000256" key="1">
    <source>
        <dbReference type="ARBA" id="ARBA00009136"/>
    </source>
</evidence>
<dbReference type="GO" id="GO:0004190">
    <property type="term" value="F:aspartic-type endopeptidase activity"/>
    <property type="evidence" value="ECO:0007669"/>
    <property type="project" value="UniProtKB-KW"/>
</dbReference>
<organism evidence="6 7">
    <name type="scientific">Heterorhabditis bacteriophora</name>
    <name type="common">Entomopathogenic nematode worm</name>
    <dbReference type="NCBI Taxonomy" id="37862"/>
    <lineage>
        <taxon>Eukaryota</taxon>
        <taxon>Metazoa</taxon>
        <taxon>Ecdysozoa</taxon>
        <taxon>Nematoda</taxon>
        <taxon>Chromadorea</taxon>
        <taxon>Rhabditida</taxon>
        <taxon>Rhabditina</taxon>
        <taxon>Rhabditomorpha</taxon>
        <taxon>Strongyloidea</taxon>
        <taxon>Heterorhabditidae</taxon>
        <taxon>Heterorhabditis</taxon>
    </lineage>
</organism>
<reference evidence="7" key="1">
    <citation type="submission" date="2016-11" db="UniProtKB">
        <authorList>
            <consortium name="WormBaseParasite"/>
        </authorList>
    </citation>
    <scope>IDENTIFICATION</scope>
</reference>
<keyword evidence="4" id="KW-0378">Hydrolase</keyword>
<dbReference type="WBParaSite" id="Hba_04164">
    <property type="protein sequence ID" value="Hba_04164"/>
    <property type="gene ID" value="Hba_04164"/>
</dbReference>